<comment type="caution">
    <text evidence="1">The sequence shown here is derived from an EMBL/GenBank/DDBJ whole genome shotgun (WGS) entry which is preliminary data.</text>
</comment>
<dbReference type="EMBL" id="JARKNE010000011">
    <property type="protein sequence ID" value="KAK5785116.1"/>
    <property type="molecule type" value="Genomic_DNA"/>
</dbReference>
<name>A0ABR0N3H2_GOSAR</name>
<evidence type="ECO:0000313" key="1">
    <source>
        <dbReference type="EMBL" id="KAK5785116.1"/>
    </source>
</evidence>
<evidence type="ECO:0000313" key="2">
    <source>
        <dbReference type="Proteomes" id="UP001358586"/>
    </source>
</evidence>
<organism evidence="1 2">
    <name type="scientific">Gossypium arboreum</name>
    <name type="common">Tree cotton</name>
    <name type="synonym">Gossypium nanking</name>
    <dbReference type="NCBI Taxonomy" id="29729"/>
    <lineage>
        <taxon>Eukaryota</taxon>
        <taxon>Viridiplantae</taxon>
        <taxon>Streptophyta</taxon>
        <taxon>Embryophyta</taxon>
        <taxon>Tracheophyta</taxon>
        <taxon>Spermatophyta</taxon>
        <taxon>Magnoliopsida</taxon>
        <taxon>eudicotyledons</taxon>
        <taxon>Gunneridae</taxon>
        <taxon>Pentapetalae</taxon>
        <taxon>rosids</taxon>
        <taxon>malvids</taxon>
        <taxon>Malvales</taxon>
        <taxon>Malvaceae</taxon>
        <taxon>Malvoideae</taxon>
        <taxon>Gossypium</taxon>
    </lineage>
</organism>
<protein>
    <submittedName>
        <fullName evidence="1">Uncharacterized protein</fullName>
    </submittedName>
</protein>
<keyword evidence="2" id="KW-1185">Reference proteome</keyword>
<sequence length="75" mass="8376">MADDRVLEVFIHNIRKPPIPQIRGYLQEVGFLHTSHMLRGCKLDPTLISALVKVGGSKHTLSTFHTASVQSHSRT</sequence>
<proteinExistence type="predicted"/>
<accession>A0ABR0N3H2</accession>
<gene>
    <name evidence="1" type="ORF">PVK06_039666</name>
</gene>
<reference evidence="1 2" key="1">
    <citation type="submission" date="2023-03" db="EMBL/GenBank/DDBJ databases">
        <title>WGS of Gossypium arboreum.</title>
        <authorList>
            <person name="Yu D."/>
        </authorList>
    </citation>
    <scope>NUCLEOTIDE SEQUENCE [LARGE SCALE GENOMIC DNA]</scope>
    <source>
        <tissue evidence="1">Leaf</tissue>
    </source>
</reference>
<dbReference type="Proteomes" id="UP001358586">
    <property type="component" value="Chromosome 11"/>
</dbReference>